<organism evidence="1 2">
    <name type="scientific">Kitasatospora cystarginea</name>
    <dbReference type="NCBI Taxonomy" id="58350"/>
    <lineage>
        <taxon>Bacteria</taxon>
        <taxon>Bacillati</taxon>
        <taxon>Actinomycetota</taxon>
        <taxon>Actinomycetes</taxon>
        <taxon>Kitasatosporales</taxon>
        <taxon>Streptomycetaceae</taxon>
        <taxon>Kitasatospora</taxon>
    </lineage>
</organism>
<sequence length="437" mass="47140">MTTREQAIDAAHRWINGDLPQEAARPVQSFEFDLGWVLWPAPAPVQVDPLTGARRAPEEIGAACAVVDRATGELSVWPSVPVTEVIRLYRDKLGAGQYEPALPPVTGPGVRAEVTWRDEHGESQTLVMHSVAGRPHPALRAWRQLEQQGVRAEDVVSVHTDLSLAMLPGGYVAQALAEELPSARFSHELRYGPHFDHRAEAVRESAARIPADGPDGRPAAPRPNRMPFPAAVPPALPESAQALAARLVERFGAEGVQRFEAEEVLAADLPDSTAVPLIDIGLPVAVEGFFTLLRPVADGVLDGTRTQTALPDAADHLAELGRGLRAAEAARRNLLGQRVVGTDGWALMTVDSAQGRVRAIDPDSASARHCNTDLTAFIRSLALLADFLPRLSGLPPYAAGPVVAELQWGLAAMDRTVFTDPENWWSVVVEQLWHGVL</sequence>
<dbReference type="InterPro" id="IPR032722">
    <property type="entry name" value="Deaminase_XOO_2897"/>
</dbReference>
<name>A0ABN3DIA3_9ACTN</name>
<dbReference type="Pfam" id="PF14440">
    <property type="entry name" value="XOO_2897-deam"/>
    <property type="match status" value="1"/>
</dbReference>
<keyword evidence="2" id="KW-1185">Reference proteome</keyword>
<dbReference type="RefSeq" id="WP_344634940.1">
    <property type="nucleotide sequence ID" value="NZ_BAAATR010000003.1"/>
</dbReference>
<comment type="caution">
    <text evidence="1">The sequence shown here is derived from an EMBL/GenBank/DDBJ whole genome shotgun (WGS) entry which is preliminary data.</text>
</comment>
<dbReference type="Pfam" id="PF14435">
    <property type="entry name" value="SUKH-4"/>
    <property type="match status" value="1"/>
</dbReference>
<dbReference type="EMBL" id="BAAATR010000003">
    <property type="protein sequence ID" value="GAA2231548.1"/>
    <property type="molecule type" value="Genomic_DNA"/>
</dbReference>
<evidence type="ECO:0000313" key="1">
    <source>
        <dbReference type="EMBL" id="GAA2231548.1"/>
    </source>
</evidence>
<accession>A0ABN3DIA3</accession>
<evidence type="ECO:0008006" key="3">
    <source>
        <dbReference type="Google" id="ProtNLM"/>
    </source>
</evidence>
<evidence type="ECO:0000313" key="2">
    <source>
        <dbReference type="Proteomes" id="UP001500305"/>
    </source>
</evidence>
<proteinExistence type="predicted"/>
<dbReference type="InterPro" id="IPR025851">
    <property type="entry name" value="SUKH-4"/>
</dbReference>
<dbReference type="Proteomes" id="UP001500305">
    <property type="component" value="Unassembled WGS sequence"/>
</dbReference>
<protein>
    <recommendedName>
        <fullName evidence="3">Nucleic acid/nucleotide deaminase of polymorphic system toxin</fullName>
    </recommendedName>
</protein>
<reference evidence="1 2" key="1">
    <citation type="journal article" date="2019" name="Int. J. Syst. Evol. Microbiol.">
        <title>The Global Catalogue of Microorganisms (GCM) 10K type strain sequencing project: providing services to taxonomists for standard genome sequencing and annotation.</title>
        <authorList>
            <consortium name="The Broad Institute Genomics Platform"/>
            <consortium name="The Broad Institute Genome Sequencing Center for Infectious Disease"/>
            <person name="Wu L."/>
            <person name="Ma J."/>
        </authorList>
    </citation>
    <scope>NUCLEOTIDE SEQUENCE [LARGE SCALE GENOMIC DNA]</scope>
    <source>
        <strain evidence="1 2">JCM 7356</strain>
    </source>
</reference>
<gene>
    <name evidence="1" type="ORF">GCM10010430_09810</name>
</gene>